<dbReference type="InterPro" id="IPR000569">
    <property type="entry name" value="HECT_dom"/>
</dbReference>
<dbReference type="EC" id="2.3.2.26" evidence="3"/>
<feature type="active site" description="Glycyl thioester intermediate" evidence="6">
    <location>
        <position position="844"/>
    </location>
</feature>
<dbReference type="Gene3D" id="3.30.2410.10">
    <property type="entry name" value="Hect, E3 ligase catalytic domain"/>
    <property type="match status" value="1"/>
</dbReference>
<feature type="domain" description="HECT" evidence="7">
    <location>
        <begin position="561"/>
        <end position="875"/>
    </location>
</feature>
<dbReference type="Gene3D" id="3.90.1750.10">
    <property type="entry name" value="Hect, E3 ligase catalytic domains"/>
    <property type="match status" value="1"/>
</dbReference>
<gene>
    <name evidence="8" type="ORF">M9Y10_010454</name>
</gene>
<name>A0ABR2IKY0_9EUKA</name>
<accession>A0ABR2IKY0</accession>
<comment type="pathway">
    <text evidence="2">Protein modification; protein ubiquitination.</text>
</comment>
<dbReference type="PANTHER" id="PTHR11254:SF440">
    <property type="entry name" value="E3 UBIQUITIN-PROTEIN LIGASE NEDD-4"/>
    <property type="match status" value="1"/>
</dbReference>
<comment type="catalytic activity">
    <reaction evidence="1">
        <text>S-ubiquitinyl-[E2 ubiquitin-conjugating enzyme]-L-cysteine + [acceptor protein]-L-lysine = [E2 ubiquitin-conjugating enzyme]-L-cysteine + N(6)-ubiquitinyl-[acceptor protein]-L-lysine.</text>
        <dbReference type="EC" id="2.3.2.26"/>
    </reaction>
</comment>
<evidence type="ECO:0000256" key="1">
    <source>
        <dbReference type="ARBA" id="ARBA00000885"/>
    </source>
</evidence>
<evidence type="ECO:0000256" key="3">
    <source>
        <dbReference type="ARBA" id="ARBA00012485"/>
    </source>
</evidence>
<evidence type="ECO:0000259" key="7">
    <source>
        <dbReference type="PROSITE" id="PS50237"/>
    </source>
</evidence>
<dbReference type="Pfam" id="PF00632">
    <property type="entry name" value="HECT"/>
    <property type="match status" value="1"/>
</dbReference>
<keyword evidence="5 6" id="KW-0833">Ubl conjugation pathway</keyword>
<dbReference type="InterPro" id="IPR035983">
    <property type="entry name" value="Hect_E3_ubiquitin_ligase"/>
</dbReference>
<reference evidence="8 9" key="1">
    <citation type="submission" date="2024-04" db="EMBL/GenBank/DDBJ databases">
        <title>Tritrichomonas musculus Genome.</title>
        <authorList>
            <person name="Alves-Ferreira E."/>
            <person name="Grigg M."/>
            <person name="Lorenzi H."/>
            <person name="Galac M."/>
        </authorList>
    </citation>
    <scope>NUCLEOTIDE SEQUENCE [LARGE SCALE GENOMIC DNA]</scope>
    <source>
        <strain evidence="8 9">EAF2021</strain>
    </source>
</reference>
<dbReference type="PROSITE" id="PS50237">
    <property type="entry name" value="HECT"/>
    <property type="match status" value="1"/>
</dbReference>
<evidence type="ECO:0000313" key="8">
    <source>
        <dbReference type="EMBL" id="KAK8864927.1"/>
    </source>
</evidence>
<sequence length="875" mass="103288">MDDFNHSTVASTKFLEKDQICHSLIEAAIFNQNSNDYVLSMLTRLKNYAEKHGNDIIIDTLFMKYLKKTSAKHYKEEINNFNAKLIKKRGLSQYVISYVCFNDPKSKFNYKKQIQEQSYKIFTNEIITVNGIKISKVICFYLLRYLFKSITKDLKINHDKFYNCKDDIKVFKSKHYDCFNSKEKNELTKEYKNISKEIHQYYSLDFWKNIVIYNIMKNYTIDVNSNSYLFHAAACLSYQNPLIKTKFDISNLALPEKITIDLIPLIKSKLPLDDLLDIIPHSIETKNLCSFIYFLVLNHVSFENLDQYKNSMNPESFKICQYVYRNYSNSNQVDLADIMPSKIDIKNEDDFVMLLLLRSFDKNEYNRYLIDQPNKDLIYIASKSVEFTKWPISSGSYSIIKKDINEGNILKYEESEIIQNYFDDFDRFIQKAINYFYGTKKTDSIKLYISNNKSIERKIEMIFELIYLKEYDDAIVLLNKLNQTNEVKNILMDDLHFQSIKELLKCVNIESACEFIKKMSIEEMLTTSEKLDMILQINFSKQKIKISRENLLDDSISEFDNKVMHHKIVRISYESEKGIDQGGLSKDWFTNVNNEINKSKAFIPTPNGTSLTFNNQVDNSAIYKFVGQLIASALINKRNIDFKLSSFFWKQILDEKIDLEDMKDYDEEIYQSLKWISENDPKPLMMTFVDSYDNELCFHGQNQELTEDNKEEFISLMIENKLIIPNKESIDQIKLGFREIIDMNLISIFKWNEIKEIINGKDIIDIDDWKKYTKYDFQYEQKYHEFFSIISKWPQKKLKKLLIFATGTSITPSQGFKYFESIGGLFNLNFLTNDSDKLPESHTCFNRIDIPLYETIEKFENKLTLAIECDTFAIH</sequence>
<evidence type="ECO:0000256" key="5">
    <source>
        <dbReference type="ARBA" id="ARBA00022786"/>
    </source>
</evidence>
<dbReference type="SMART" id="SM00119">
    <property type="entry name" value="HECTc"/>
    <property type="match status" value="1"/>
</dbReference>
<protein>
    <recommendedName>
        <fullName evidence="3">HECT-type E3 ubiquitin transferase</fullName>
        <ecNumber evidence="3">2.3.2.26</ecNumber>
    </recommendedName>
</protein>
<keyword evidence="9" id="KW-1185">Reference proteome</keyword>
<comment type="caution">
    <text evidence="8">The sequence shown here is derived from an EMBL/GenBank/DDBJ whole genome shotgun (WGS) entry which is preliminary data.</text>
</comment>
<dbReference type="SUPFAM" id="SSF56204">
    <property type="entry name" value="Hect, E3 ligase catalytic domain"/>
    <property type="match status" value="1"/>
</dbReference>
<organism evidence="8 9">
    <name type="scientific">Tritrichomonas musculus</name>
    <dbReference type="NCBI Taxonomy" id="1915356"/>
    <lineage>
        <taxon>Eukaryota</taxon>
        <taxon>Metamonada</taxon>
        <taxon>Parabasalia</taxon>
        <taxon>Tritrichomonadida</taxon>
        <taxon>Tritrichomonadidae</taxon>
        <taxon>Tritrichomonas</taxon>
    </lineage>
</organism>
<dbReference type="EMBL" id="JAPFFF010000016">
    <property type="protein sequence ID" value="KAK8864927.1"/>
    <property type="molecule type" value="Genomic_DNA"/>
</dbReference>
<keyword evidence="4" id="KW-0808">Transferase</keyword>
<evidence type="ECO:0000256" key="4">
    <source>
        <dbReference type="ARBA" id="ARBA00022679"/>
    </source>
</evidence>
<proteinExistence type="predicted"/>
<dbReference type="Proteomes" id="UP001470230">
    <property type="component" value="Unassembled WGS sequence"/>
</dbReference>
<evidence type="ECO:0000256" key="2">
    <source>
        <dbReference type="ARBA" id="ARBA00004906"/>
    </source>
</evidence>
<evidence type="ECO:0000256" key="6">
    <source>
        <dbReference type="PROSITE-ProRule" id="PRU00104"/>
    </source>
</evidence>
<dbReference type="PANTHER" id="PTHR11254">
    <property type="entry name" value="HECT DOMAIN UBIQUITIN-PROTEIN LIGASE"/>
    <property type="match status" value="1"/>
</dbReference>
<dbReference type="Gene3D" id="3.30.2160.10">
    <property type="entry name" value="Hect, E3 ligase catalytic domain"/>
    <property type="match status" value="1"/>
</dbReference>
<evidence type="ECO:0000313" key="9">
    <source>
        <dbReference type="Proteomes" id="UP001470230"/>
    </source>
</evidence>
<dbReference type="InterPro" id="IPR050409">
    <property type="entry name" value="E3_ubiq-protein_ligase"/>
</dbReference>